<dbReference type="Proteomes" id="UP000588068">
    <property type="component" value="Unassembled WGS sequence"/>
</dbReference>
<feature type="transmembrane region" description="Helical" evidence="6">
    <location>
        <begin position="96"/>
        <end position="115"/>
    </location>
</feature>
<evidence type="ECO:0000313" key="8">
    <source>
        <dbReference type="EMBL" id="MBB6093696.1"/>
    </source>
</evidence>
<keyword evidence="9" id="KW-1185">Reference proteome</keyword>
<keyword evidence="5 6" id="KW-0472">Membrane</keyword>
<feature type="domain" description="EamA" evidence="7">
    <location>
        <begin position="16"/>
        <end position="138"/>
    </location>
</feature>
<evidence type="ECO:0000256" key="1">
    <source>
        <dbReference type="ARBA" id="ARBA00004141"/>
    </source>
</evidence>
<reference evidence="8 9" key="1">
    <citation type="submission" date="2020-08" db="EMBL/GenBank/DDBJ databases">
        <title>Genomic Encyclopedia of Type Strains, Phase IV (KMG-IV): sequencing the most valuable type-strain genomes for metagenomic binning, comparative biology and taxonomic classification.</title>
        <authorList>
            <person name="Goeker M."/>
        </authorList>
    </citation>
    <scope>NUCLEOTIDE SEQUENCE [LARGE SCALE GENOMIC DNA]</scope>
    <source>
        <strain evidence="8 9">DSM 26723</strain>
    </source>
</reference>
<sequence>MTFDRSTLATYGSTALFVLLWSSGAIFSRLGLDHATAFAFLLLRFALALGVLLFLCGWRRVWLPVPGTRVRVAIAGLLMIGGYSSCYFLALEQGITPGVLATVLGVQPILTLLFVERRFSAMRLAGLALALCGLILIVYRGIAGAQFSVAGITFALGSLACVTSGAILQKTITQAPIHVLPLQYAISLLLCACFVPFQPIGADFTTEFVIAWLWLGLVISVAAQLLLYRLIRVGNLVNVTSLFYLVPVVTALMDEAFLGNRLPASGWVGMVGIIAGLVLVFRSSRLVIARK</sequence>
<evidence type="ECO:0000313" key="9">
    <source>
        <dbReference type="Proteomes" id="UP000588068"/>
    </source>
</evidence>
<dbReference type="Pfam" id="PF00892">
    <property type="entry name" value="EamA"/>
    <property type="match status" value="2"/>
</dbReference>
<dbReference type="EMBL" id="JACHHZ010000003">
    <property type="protein sequence ID" value="MBB6093696.1"/>
    <property type="molecule type" value="Genomic_DNA"/>
</dbReference>
<feature type="transmembrane region" description="Helical" evidence="6">
    <location>
        <begin position="148"/>
        <end position="168"/>
    </location>
</feature>
<feature type="transmembrane region" description="Helical" evidence="6">
    <location>
        <begin position="124"/>
        <end position="142"/>
    </location>
</feature>
<evidence type="ECO:0000256" key="5">
    <source>
        <dbReference type="ARBA" id="ARBA00023136"/>
    </source>
</evidence>
<protein>
    <submittedName>
        <fullName evidence="8">Drug/metabolite transporter (DMT)-like permease</fullName>
    </submittedName>
</protein>
<comment type="subcellular location">
    <subcellularLocation>
        <location evidence="1">Membrane</location>
        <topology evidence="1">Multi-pass membrane protein</topology>
    </subcellularLocation>
</comment>
<evidence type="ECO:0000256" key="2">
    <source>
        <dbReference type="ARBA" id="ARBA00007362"/>
    </source>
</evidence>
<feature type="transmembrane region" description="Helical" evidence="6">
    <location>
        <begin position="70"/>
        <end position="90"/>
    </location>
</feature>
<feature type="transmembrane region" description="Helical" evidence="6">
    <location>
        <begin position="209"/>
        <end position="228"/>
    </location>
</feature>
<dbReference type="SUPFAM" id="SSF103481">
    <property type="entry name" value="Multidrug resistance efflux transporter EmrE"/>
    <property type="match status" value="2"/>
</dbReference>
<feature type="domain" description="EamA" evidence="7">
    <location>
        <begin position="151"/>
        <end position="281"/>
    </location>
</feature>
<evidence type="ECO:0000256" key="6">
    <source>
        <dbReference type="SAM" id="Phobius"/>
    </source>
</evidence>
<dbReference type="GO" id="GO:0016020">
    <property type="term" value="C:membrane"/>
    <property type="evidence" value="ECO:0007669"/>
    <property type="project" value="UniProtKB-SubCell"/>
</dbReference>
<feature type="transmembrane region" description="Helical" evidence="6">
    <location>
        <begin position="235"/>
        <end position="252"/>
    </location>
</feature>
<organism evidence="8 9">
    <name type="scientific">Povalibacter uvarum</name>
    <dbReference type="NCBI Taxonomy" id="732238"/>
    <lineage>
        <taxon>Bacteria</taxon>
        <taxon>Pseudomonadati</taxon>
        <taxon>Pseudomonadota</taxon>
        <taxon>Gammaproteobacteria</taxon>
        <taxon>Steroidobacterales</taxon>
        <taxon>Steroidobacteraceae</taxon>
        <taxon>Povalibacter</taxon>
    </lineage>
</organism>
<feature type="transmembrane region" description="Helical" evidence="6">
    <location>
        <begin position="180"/>
        <end position="197"/>
    </location>
</feature>
<name>A0A841HLF0_9GAMM</name>
<dbReference type="InterPro" id="IPR037185">
    <property type="entry name" value="EmrE-like"/>
</dbReference>
<dbReference type="InterPro" id="IPR000620">
    <property type="entry name" value="EamA_dom"/>
</dbReference>
<evidence type="ECO:0000256" key="3">
    <source>
        <dbReference type="ARBA" id="ARBA00022692"/>
    </source>
</evidence>
<dbReference type="PANTHER" id="PTHR32322">
    <property type="entry name" value="INNER MEMBRANE TRANSPORTER"/>
    <property type="match status" value="1"/>
</dbReference>
<feature type="transmembrane region" description="Helical" evidence="6">
    <location>
        <begin position="264"/>
        <end position="281"/>
    </location>
</feature>
<dbReference type="PANTHER" id="PTHR32322:SF2">
    <property type="entry name" value="EAMA DOMAIN-CONTAINING PROTEIN"/>
    <property type="match status" value="1"/>
</dbReference>
<dbReference type="AlphaFoldDB" id="A0A841HLF0"/>
<keyword evidence="3 6" id="KW-0812">Transmembrane</keyword>
<evidence type="ECO:0000259" key="7">
    <source>
        <dbReference type="Pfam" id="PF00892"/>
    </source>
</evidence>
<dbReference type="InterPro" id="IPR050638">
    <property type="entry name" value="AA-Vitamin_Transporters"/>
</dbReference>
<keyword evidence="4 6" id="KW-1133">Transmembrane helix</keyword>
<feature type="transmembrane region" description="Helical" evidence="6">
    <location>
        <begin position="35"/>
        <end position="58"/>
    </location>
</feature>
<accession>A0A841HLF0</accession>
<comment type="caution">
    <text evidence="8">The sequence shown here is derived from an EMBL/GenBank/DDBJ whole genome shotgun (WGS) entry which is preliminary data.</text>
</comment>
<dbReference type="RefSeq" id="WP_184332338.1">
    <property type="nucleotide sequence ID" value="NZ_JACHHZ010000003.1"/>
</dbReference>
<evidence type="ECO:0000256" key="4">
    <source>
        <dbReference type="ARBA" id="ARBA00022989"/>
    </source>
</evidence>
<gene>
    <name evidence="8" type="ORF">HNQ60_002577</name>
</gene>
<comment type="similarity">
    <text evidence="2">Belongs to the EamA transporter family.</text>
</comment>
<proteinExistence type="inferred from homology"/>